<feature type="transmembrane region" description="Helical" evidence="7">
    <location>
        <begin position="163"/>
        <end position="185"/>
    </location>
</feature>
<feature type="domain" description="SLC26A/SulP transporter" evidence="8">
    <location>
        <begin position="18"/>
        <end position="380"/>
    </location>
</feature>
<dbReference type="Pfam" id="PF00484">
    <property type="entry name" value="Pro_CA"/>
    <property type="match status" value="1"/>
</dbReference>
<evidence type="ECO:0000256" key="2">
    <source>
        <dbReference type="ARBA" id="ARBA00006217"/>
    </source>
</evidence>
<feature type="transmembrane region" description="Helical" evidence="7">
    <location>
        <begin position="334"/>
        <end position="363"/>
    </location>
</feature>
<feature type="transmembrane region" description="Helical" evidence="7">
    <location>
        <begin position="384"/>
        <end position="417"/>
    </location>
</feature>
<evidence type="ECO:0000313" key="9">
    <source>
        <dbReference type="EMBL" id="CAG70048.1"/>
    </source>
</evidence>
<dbReference type="GO" id="GO:0004089">
    <property type="term" value="F:carbonate dehydratase activity"/>
    <property type="evidence" value="ECO:0007669"/>
    <property type="project" value="InterPro"/>
</dbReference>
<dbReference type="GO" id="GO:0008270">
    <property type="term" value="F:zinc ion binding"/>
    <property type="evidence" value="ECO:0007669"/>
    <property type="project" value="InterPro"/>
</dbReference>
<name>Q6F7B7_ACIAD</name>
<dbReference type="eggNOG" id="COG0659">
    <property type="taxonomic scope" value="Bacteria"/>
</dbReference>
<feature type="transmembrane region" description="Helical" evidence="7">
    <location>
        <begin position="123"/>
        <end position="143"/>
    </location>
</feature>
<dbReference type="SMART" id="SM00947">
    <property type="entry name" value="Pro_CA"/>
    <property type="match status" value="1"/>
</dbReference>
<dbReference type="Proteomes" id="UP000000430">
    <property type="component" value="Chromosome"/>
</dbReference>
<evidence type="ECO:0000256" key="7">
    <source>
        <dbReference type="SAM" id="Phobius"/>
    </source>
</evidence>
<gene>
    <name evidence="9" type="ordered locus">ACIAD3384</name>
</gene>
<dbReference type="KEGG" id="aci:ACIAD3384"/>
<feature type="transmembrane region" description="Helical" evidence="7">
    <location>
        <begin position="20"/>
        <end position="39"/>
    </location>
</feature>
<evidence type="ECO:0000256" key="3">
    <source>
        <dbReference type="ARBA" id="ARBA00022692"/>
    </source>
</evidence>
<dbReference type="Gene3D" id="3.40.1050.10">
    <property type="entry name" value="Carbonic anhydrase"/>
    <property type="match status" value="1"/>
</dbReference>
<dbReference type="InterPro" id="IPR001765">
    <property type="entry name" value="Carbonic_anhydrase"/>
</dbReference>
<evidence type="ECO:0000256" key="4">
    <source>
        <dbReference type="ARBA" id="ARBA00022989"/>
    </source>
</evidence>
<feature type="transmembrane region" description="Helical" evidence="7">
    <location>
        <begin position="197"/>
        <end position="215"/>
    </location>
</feature>
<comment type="cofactor">
    <cofactor evidence="6">
        <name>Zn(2+)</name>
        <dbReference type="ChEBI" id="CHEBI:29105"/>
    </cofactor>
    <text evidence="6">Binds 1 zinc ion per subunit.</text>
</comment>
<feature type="binding site" evidence="6">
    <location>
        <position position="577"/>
    </location>
    <ligand>
        <name>Zn(2+)</name>
        <dbReference type="ChEBI" id="CHEBI:29105"/>
    </ligand>
</feature>
<dbReference type="GO" id="GO:0016020">
    <property type="term" value="C:membrane"/>
    <property type="evidence" value="ECO:0007669"/>
    <property type="project" value="UniProtKB-SubCell"/>
</dbReference>
<evidence type="ECO:0000256" key="1">
    <source>
        <dbReference type="ARBA" id="ARBA00004141"/>
    </source>
</evidence>
<keyword evidence="4 7" id="KW-1133">Transmembrane helix</keyword>
<evidence type="ECO:0000256" key="6">
    <source>
        <dbReference type="PIRSR" id="PIRSR601765-1"/>
    </source>
</evidence>
<dbReference type="AlphaFoldDB" id="Q6F7B7"/>
<keyword evidence="6" id="KW-0479">Metal-binding</keyword>
<feature type="transmembrane region" description="Helical" evidence="7">
    <location>
        <begin position="252"/>
        <end position="270"/>
    </location>
</feature>
<comment type="similarity">
    <text evidence="2">Belongs to the beta-class carbonic anhydrase family.</text>
</comment>
<feature type="binding site" evidence="6">
    <location>
        <position position="631"/>
    </location>
    <ligand>
        <name>Zn(2+)</name>
        <dbReference type="ChEBI" id="CHEBI:29105"/>
    </ligand>
</feature>
<dbReference type="InterPro" id="IPR001902">
    <property type="entry name" value="SLC26A/SulP_fam"/>
</dbReference>
<keyword evidence="3 7" id="KW-0812">Transmembrane</keyword>
<keyword evidence="5 7" id="KW-0472">Membrane</keyword>
<evidence type="ECO:0000259" key="8">
    <source>
        <dbReference type="Pfam" id="PF00916"/>
    </source>
</evidence>
<dbReference type="SUPFAM" id="SSF53056">
    <property type="entry name" value="beta-carbonic anhydrase, cab"/>
    <property type="match status" value="1"/>
</dbReference>
<dbReference type="Pfam" id="PF00916">
    <property type="entry name" value="Sulfate_transp"/>
    <property type="match status" value="1"/>
</dbReference>
<dbReference type="InterPro" id="IPR011547">
    <property type="entry name" value="SLC26A/SulP_dom"/>
</dbReference>
<feature type="transmembrane region" description="Helical" evidence="7">
    <location>
        <begin position="45"/>
        <end position="62"/>
    </location>
</feature>
<dbReference type="HOGENOM" id="CLU_003182_11_1_6"/>
<keyword evidence="6" id="KW-0862">Zinc</keyword>
<sequence>MNGYFMTIFQVRNKFHIKDALSGLVVFLVALPLCLGIALASGAPILSGIIAGIVGGIVVGILSGSHISVAGPAAGLTAVILVQLEQLGGNYAAFLLCIILAGFLQILFGLFKLGFFANFIPNNVILGLLAAIGVILMMTQIPYLMGLSDFSWSQLWSGQLDQVMSQIDLGAMLIGFLSLLLILAWDSSPLKKWVLPSALIAVVAAALLNYLLVYFQSPWAIQPNNLIQLPKILDAPESVMIYPDFSALSNPLIYTGAITLAVVASLETLLNLEAADKLDPQKRSSPPNRELWAQGTGNIVSGFIGGMPITSVIVRSSVNANTGARSKCSTIIHGVLLLLAVLFFVPLMNMIPLSALAAILILTGFKLTHPKMFKKLYQQGWKQFIPFIITLVAILLTDLLIGILIGLATSIAFILYGNLHKGVRVYKEKHLHGVITRIELPSQVTFLNRAALISALDRVHRNEKLVIDATQSDSIDSDIYQVIQDYQTETAIKRGIDVKLIGFKQHYAELDDAILDIDISTRDLQCQLSPADVLRLLKEGNERFVKNERLQRDIYRQIRVTADEGQHPIAAVLGCMDSRAPTEMLFDVGIGDLFSLRIAGNIAGQKVLGSLEFACQAKGSKVILVLGHTDCGAVTSACQLRLQHKQISDIQEMPHIQYVLGPLMHSVGSVFDIMQPRELSKAFIDQVTAMNVHYNIQYIIQHSSVLKDMLDRKEIDIVGAIYDVKTGKVNFL</sequence>
<comment type="subcellular location">
    <subcellularLocation>
        <location evidence="1">Membrane</location>
        <topology evidence="1">Multi-pass membrane protein</topology>
    </subcellularLocation>
</comment>
<feature type="transmembrane region" description="Helical" evidence="7">
    <location>
        <begin position="291"/>
        <end position="314"/>
    </location>
</feature>
<evidence type="ECO:0000313" key="10">
    <source>
        <dbReference type="Proteomes" id="UP000000430"/>
    </source>
</evidence>
<dbReference type="PANTHER" id="PTHR11814">
    <property type="entry name" value="SULFATE TRANSPORTER"/>
    <property type="match status" value="1"/>
</dbReference>
<protein>
    <submittedName>
        <fullName evidence="9">Putative sulfate permease</fullName>
    </submittedName>
</protein>
<dbReference type="CDD" id="cd03378">
    <property type="entry name" value="beta_CA_cladeC"/>
    <property type="match status" value="1"/>
</dbReference>
<dbReference type="InterPro" id="IPR036874">
    <property type="entry name" value="Carbonic_anhydrase_sf"/>
</dbReference>
<organism evidence="9 10">
    <name type="scientific">Acinetobacter baylyi (strain ATCC 33305 / BD413 / ADP1)</name>
    <dbReference type="NCBI Taxonomy" id="62977"/>
    <lineage>
        <taxon>Bacteria</taxon>
        <taxon>Pseudomonadati</taxon>
        <taxon>Pseudomonadota</taxon>
        <taxon>Gammaproteobacteria</taxon>
        <taxon>Moraxellales</taxon>
        <taxon>Moraxellaceae</taxon>
        <taxon>Acinetobacter</taxon>
    </lineage>
</organism>
<dbReference type="EMBL" id="CR543861">
    <property type="protein sequence ID" value="CAG70048.1"/>
    <property type="molecule type" value="Genomic_DNA"/>
</dbReference>
<dbReference type="GO" id="GO:0055085">
    <property type="term" value="P:transmembrane transport"/>
    <property type="evidence" value="ECO:0007669"/>
    <property type="project" value="InterPro"/>
</dbReference>
<feature type="binding site" evidence="6">
    <location>
        <position position="575"/>
    </location>
    <ligand>
        <name>Zn(2+)</name>
        <dbReference type="ChEBI" id="CHEBI:29105"/>
    </ligand>
</feature>
<reference evidence="9 10" key="1">
    <citation type="journal article" date="2004" name="Nucleic Acids Res.">
        <title>Unique features revealed by the genome sequence of Acinetobacter sp. ADP1, a versatile and naturally transformation competent bacterium.</title>
        <authorList>
            <person name="Barbe V."/>
            <person name="Vallenet D."/>
            <person name="Fonknechten N."/>
            <person name="Kreimeyer A."/>
            <person name="Oztas S."/>
            <person name="Labarre L."/>
            <person name="Cruveiller S."/>
            <person name="Robert C."/>
            <person name="Duprat S."/>
            <person name="Wincker P."/>
            <person name="Ornston L.N."/>
            <person name="Weissenbach J."/>
            <person name="Marliere P."/>
            <person name="Cohen G.N."/>
            <person name="Medigue C."/>
        </authorList>
    </citation>
    <scope>NUCLEOTIDE SEQUENCE [LARGE SCALE GENOMIC DNA]</scope>
    <source>
        <strain evidence="10">ATCC 33305 / BD413 / ADP1</strain>
    </source>
</reference>
<feature type="binding site" evidence="6">
    <location>
        <position position="628"/>
    </location>
    <ligand>
        <name>Zn(2+)</name>
        <dbReference type="ChEBI" id="CHEBI:29105"/>
    </ligand>
</feature>
<dbReference type="STRING" id="202950.GCA_001485005_02222"/>
<evidence type="ECO:0000256" key="5">
    <source>
        <dbReference type="ARBA" id="ARBA00023136"/>
    </source>
</evidence>
<feature type="transmembrane region" description="Helical" evidence="7">
    <location>
        <begin position="90"/>
        <end position="111"/>
    </location>
</feature>
<accession>Q6F7B7</accession>
<dbReference type="eggNOG" id="COG0288">
    <property type="taxonomic scope" value="Bacteria"/>
</dbReference>
<proteinExistence type="inferred from homology"/>